<dbReference type="Gene3D" id="1.25.40.10">
    <property type="entry name" value="Tetratricopeptide repeat domain"/>
    <property type="match status" value="2"/>
</dbReference>
<dbReference type="EMBL" id="CP022657">
    <property type="protein sequence ID" value="ASS75925.1"/>
    <property type="molecule type" value="Genomic_DNA"/>
</dbReference>
<dbReference type="Pfam" id="PF13181">
    <property type="entry name" value="TPR_8"/>
    <property type="match status" value="1"/>
</dbReference>
<evidence type="ECO:0000256" key="2">
    <source>
        <dbReference type="ARBA" id="ARBA00022490"/>
    </source>
</evidence>
<organism evidence="6 7">
    <name type="scientific">Tumebacillus algifaecis</name>
    <dbReference type="NCBI Taxonomy" id="1214604"/>
    <lineage>
        <taxon>Bacteria</taxon>
        <taxon>Bacillati</taxon>
        <taxon>Bacillota</taxon>
        <taxon>Bacilli</taxon>
        <taxon>Bacillales</taxon>
        <taxon>Alicyclobacillaceae</taxon>
        <taxon>Tumebacillus</taxon>
    </lineage>
</organism>
<dbReference type="PANTHER" id="PTHR46630:SF1">
    <property type="entry name" value="TETRATRICOPEPTIDE REPEAT PROTEIN 29"/>
    <property type="match status" value="1"/>
</dbReference>
<evidence type="ECO:0000256" key="1">
    <source>
        <dbReference type="ARBA" id="ARBA00004496"/>
    </source>
</evidence>
<evidence type="ECO:0000313" key="6">
    <source>
        <dbReference type="EMBL" id="ASS75925.1"/>
    </source>
</evidence>
<keyword evidence="7" id="KW-1185">Reference proteome</keyword>
<reference evidence="6 7" key="1">
    <citation type="journal article" date="2015" name="Int. J. Syst. Evol. Microbiol.">
        <title>Tumebacillus algifaecis sp. nov., isolated from decomposing algal scum.</title>
        <authorList>
            <person name="Wu Y.F."/>
            <person name="Zhang B."/>
            <person name="Xing P."/>
            <person name="Wu Q.L."/>
            <person name="Liu S.J."/>
        </authorList>
    </citation>
    <scope>NUCLEOTIDE SEQUENCE [LARGE SCALE GENOMIC DNA]</scope>
    <source>
        <strain evidence="6 7">THMBR28</strain>
    </source>
</reference>
<comment type="similarity">
    <text evidence="5">Belongs to the Rap family.</text>
</comment>
<dbReference type="SMART" id="SM00028">
    <property type="entry name" value="TPR"/>
    <property type="match status" value="4"/>
</dbReference>
<dbReference type="GO" id="GO:0005737">
    <property type="term" value="C:cytoplasm"/>
    <property type="evidence" value="ECO:0007669"/>
    <property type="project" value="UniProtKB-SubCell"/>
</dbReference>
<evidence type="ECO:0000256" key="3">
    <source>
        <dbReference type="ARBA" id="ARBA00022737"/>
    </source>
</evidence>
<gene>
    <name evidence="6" type="ORF">CIG75_13790</name>
</gene>
<keyword evidence="2" id="KW-0963">Cytoplasm</keyword>
<dbReference type="InterPro" id="IPR051476">
    <property type="entry name" value="Bac_ResReg_Asp_Phosphatase"/>
</dbReference>
<name>A0A223D370_9BACL</name>
<evidence type="ECO:0000256" key="5">
    <source>
        <dbReference type="ARBA" id="ARBA00038253"/>
    </source>
</evidence>
<proteinExistence type="inferred from homology"/>
<evidence type="ECO:0008006" key="8">
    <source>
        <dbReference type="Google" id="ProtNLM"/>
    </source>
</evidence>
<dbReference type="KEGG" id="tab:CIG75_13790"/>
<protein>
    <recommendedName>
        <fullName evidence="8">MalT-like TPR region domain-containing protein</fullName>
    </recommendedName>
</protein>
<dbReference type="RefSeq" id="WP_094237164.1">
    <property type="nucleotide sequence ID" value="NZ_CP022657.1"/>
</dbReference>
<dbReference type="InterPro" id="IPR011990">
    <property type="entry name" value="TPR-like_helical_dom_sf"/>
</dbReference>
<dbReference type="AlphaFoldDB" id="A0A223D370"/>
<dbReference type="SUPFAM" id="SSF48452">
    <property type="entry name" value="TPR-like"/>
    <property type="match status" value="2"/>
</dbReference>
<keyword evidence="3" id="KW-0677">Repeat</keyword>
<evidence type="ECO:0000313" key="7">
    <source>
        <dbReference type="Proteomes" id="UP000214688"/>
    </source>
</evidence>
<dbReference type="Proteomes" id="UP000214688">
    <property type="component" value="Chromosome"/>
</dbReference>
<comment type="subcellular location">
    <subcellularLocation>
        <location evidence="1">Cytoplasm</location>
    </subcellularLocation>
</comment>
<accession>A0A223D370</accession>
<dbReference type="PANTHER" id="PTHR46630">
    <property type="entry name" value="TETRATRICOPEPTIDE REPEAT PROTEIN 29"/>
    <property type="match status" value="1"/>
</dbReference>
<keyword evidence="4" id="KW-0802">TPR repeat</keyword>
<sequence length="234" mass="27462">MQLATLHERVGKAAKAVEYYEQALLINQCNGEERGKTYLRLAEVYDRQKMHELVEEYAMKATVLLEEQSTREQRQEMQRRLLMLQSESSDWKLSVQILSSFADQKEQDGKKQKAGEVYADLALICLENDEFDEAWAYAEKARMALPDTDSTMGKVHRVLSMVYFRRDDEKKGKKHLENAVKIFEQHGKIAELETVTLHMCRFLSDKGDHREAFERMETFHHYLIKQLEERGIIL</sequence>
<dbReference type="InterPro" id="IPR019734">
    <property type="entry name" value="TPR_rpt"/>
</dbReference>
<evidence type="ECO:0000256" key="4">
    <source>
        <dbReference type="ARBA" id="ARBA00022803"/>
    </source>
</evidence>